<protein>
    <submittedName>
        <fullName evidence="4">tRNA1(Val) (Adenine(37)-N6)-methyltransferase</fullName>
        <ecNumber evidence="4">2.1.1.223</ecNumber>
    </submittedName>
</protein>
<feature type="domain" description="Methyltransferase small" evidence="3">
    <location>
        <begin position="61"/>
        <end position="157"/>
    </location>
</feature>
<evidence type="ECO:0000259" key="3">
    <source>
        <dbReference type="Pfam" id="PF05175"/>
    </source>
</evidence>
<name>A0A679IY48_9HYPH</name>
<dbReference type="InterPro" id="IPR029063">
    <property type="entry name" value="SAM-dependent_MTases_sf"/>
</dbReference>
<evidence type="ECO:0000256" key="1">
    <source>
        <dbReference type="ARBA" id="ARBA00022603"/>
    </source>
</evidence>
<accession>A0A679IY48</accession>
<dbReference type="GO" id="GO:0032259">
    <property type="term" value="P:methylation"/>
    <property type="evidence" value="ECO:0007669"/>
    <property type="project" value="UniProtKB-KW"/>
</dbReference>
<dbReference type="GO" id="GO:0008168">
    <property type="term" value="F:methyltransferase activity"/>
    <property type="evidence" value="ECO:0007669"/>
    <property type="project" value="UniProtKB-KW"/>
</dbReference>
<keyword evidence="1 4" id="KW-0489">Methyltransferase</keyword>
<dbReference type="Gene3D" id="3.40.50.150">
    <property type="entry name" value="Vaccinia Virus protein VP39"/>
    <property type="match status" value="1"/>
</dbReference>
<dbReference type="AlphaFoldDB" id="A0A679IY48"/>
<keyword evidence="2" id="KW-0949">S-adenosyl-L-methionine</keyword>
<evidence type="ECO:0000313" key="4">
    <source>
        <dbReference type="EMBL" id="CAA2103871.1"/>
    </source>
</evidence>
<dbReference type="PANTHER" id="PTHR47739">
    <property type="entry name" value="TRNA1(VAL) (ADENINE(37)-N6)-METHYLTRANSFERASE"/>
    <property type="match status" value="1"/>
</dbReference>
<dbReference type="Pfam" id="PF05175">
    <property type="entry name" value="MTS"/>
    <property type="match status" value="1"/>
</dbReference>
<reference evidence="4" key="1">
    <citation type="submission" date="2019-12" db="EMBL/GenBank/DDBJ databases">
        <authorList>
            <person name="Cremers G."/>
        </authorList>
    </citation>
    <scope>NUCLEOTIDE SEQUENCE</scope>
    <source>
        <strain evidence="4">Mbul1</strain>
    </source>
</reference>
<dbReference type="InterPro" id="IPR007848">
    <property type="entry name" value="Small_mtfrase_dom"/>
</dbReference>
<organism evidence="4">
    <name type="scientific">Methylobacterium bullatum</name>
    <dbReference type="NCBI Taxonomy" id="570505"/>
    <lineage>
        <taxon>Bacteria</taxon>
        <taxon>Pseudomonadati</taxon>
        <taxon>Pseudomonadota</taxon>
        <taxon>Alphaproteobacteria</taxon>
        <taxon>Hyphomicrobiales</taxon>
        <taxon>Methylobacteriaceae</taxon>
        <taxon>Methylobacterium</taxon>
    </lineage>
</organism>
<dbReference type="CDD" id="cd02440">
    <property type="entry name" value="AdoMet_MTases"/>
    <property type="match status" value="1"/>
</dbReference>
<dbReference type="InterPro" id="IPR050210">
    <property type="entry name" value="tRNA_Adenine-N(6)_MTase"/>
</dbReference>
<keyword evidence="4" id="KW-0808">Transferase</keyword>
<dbReference type="EC" id="2.1.1.223" evidence="4"/>
<dbReference type="SUPFAM" id="SSF53335">
    <property type="entry name" value="S-adenosyl-L-methionine-dependent methyltransferases"/>
    <property type="match status" value="1"/>
</dbReference>
<dbReference type="EMBL" id="LR743504">
    <property type="protein sequence ID" value="CAA2103871.1"/>
    <property type="molecule type" value="Genomic_DNA"/>
</dbReference>
<proteinExistence type="predicted"/>
<dbReference type="PANTHER" id="PTHR47739:SF1">
    <property type="entry name" value="TRNA1(VAL) (ADENINE(37)-N6)-METHYLTRANSFERASE"/>
    <property type="match status" value="1"/>
</dbReference>
<evidence type="ECO:0000256" key="2">
    <source>
        <dbReference type="ARBA" id="ARBA00022691"/>
    </source>
</evidence>
<sequence length="275" mass="29428">MRDVCWRMRVWRTNCAMRDPNAEETVPEAATADLWLGGRLRLYQPPRGDHRAGTDAVLLSRAVRPPPGAVIIDVGAATGAVGLAVATYEATAKVILVERDPDLAALARRNIQGNGLDGRVGVKAADILSVEIRRAAGLSSNMADLVLTNPPFFESRRHRPSPIPGKASAHTFSGGDLESWLKACLDLLKPGGTLGLVHRADALPDCLAALQRRFGGIVVRPVQARIERPAIRVLVTGIKGSRAPFTLAPPLILQEADGAMTPEADALHRGLPWPP</sequence>
<gene>
    <name evidence="4" type="primary">yfiC</name>
    <name evidence="4" type="ORF">MBUL_02416</name>
</gene>